<evidence type="ECO:0000313" key="2">
    <source>
        <dbReference type="Proteomes" id="UP000499080"/>
    </source>
</evidence>
<proteinExistence type="predicted"/>
<protein>
    <submittedName>
        <fullName evidence="1">Uncharacterized protein</fullName>
    </submittedName>
</protein>
<gene>
    <name evidence="1" type="ORF">AVEN_48525_1</name>
</gene>
<dbReference type="AlphaFoldDB" id="A0A4Y2MVK3"/>
<keyword evidence="2" id="KW-1185">Reference proteome</keyword>
<dbReference type="Proteomes" id="UP000499080">
    <property type="component" value="Unassembled WGS sequence"/>
</dbReference>
<dbReference type="EMBL" id="BGPR01008033">
    <property type="protein sequence ID" value="GBN31095.1"/>
    <property type="molecule type" value="Genomic_DNA"/>
</dbReference>
<sequence length="93" mass="10084">MTCSLVARGRTIGLLTFGIRSVVPLIRRVLKLLQSAGNVLRSPSIDSLAFDVSPLDDISAERSNHPICPQAISSLCVRMTEGETCFIKQTSSH</sequence>
<organism evidence="1 2">
    <name type="scientific">Araneus ventricosus</name>
    <name type="common">Orbweaver spider</name>
    <name type="synonym">Epeira ventricosa</name>
    <dbReference type="NCBI Taxonomy" id="182803"/>
    <lineage>
        <taxon>Eukaryota</taxon>
        <taxon>Metazoa</taxon>
        <taxon>Ecdysozoa</taxon>
        <taxon>Arthropoda</taxon>
        <taxon>Chelicerata</taxon>
        <taxon>Arachnida</taxon>
        <taxon>Araneae</taxon>
        <taxon>Araneomorphae</taxon>
        <taxon>Entelegynae</taxon>
        <taxon>Araneoidea</taxon>
        <taxon>Araneidae</taxon>
        <taxon>Araneus</taxon>
    </lineage>
</organism>
<accession>A0A4Y2MVK3</accession>
<comment type="caution">
    <text evidence="1">The sequence shown here is derived from an EMBL/GenBank/DDBJ whole genome shotgun (WGS) entry which is preliminary data.</text>
</comment>
<reference evidence="1 2" key="1">
    <citation type="journal article" date="2019" name="Sci. Rep.">
        <title>Orb-weaving spider Araneus ventricosus genome elucidates the spidroin gene catalogue.</title>
        <authorList>
            <person name="Kono N."/>
            <person name="Nakamura H."/>
            <person name="Ohtoshi R."/>
            <person name="Moran D.A.P."/>
            <person name="Shinohara A."/>
            <person name="Yoshida Y."/>
            <person name="Fujiwara M."/>
            <person name="Mori M."/>
            <person name="Tomita M."/>
            <person name="Arakawa K."/>
        </authorList>
    </citation>
    <scope>NUCLEOTIDE SEQUENCE [LARGE SCALE GENOMIC DNA]</scope>
</reference>
<evidence type="ECO:0000313" key="1">
    <source>
        <dbReference type="EMBL" id="GBN31095.1"/>
    </source>
</evidence>
<name>A0A4Y2MVK3_ARAVE</name>